<sequence>MGCKHVLTGLDLDVPTGTVLALLGPNGAGETTTVEIFQGLRRRVAGSVSVLGEDPQNGSRSWRARIGVVSQSSRPVL</sequence>
<dbReference type="InterPro" id="IPR027417">
    <property type="entry name" value="P-loop_NTPase"/>
</dbReference>
<dbReference type="PANTHER" id="PTHR42711">
    <property type="entry name" value="ABC TRANSPORTER ATP-BINDING PROTEIN"/>
    <property type="match status" value="1"/>
</dbReference>
<dbReference type="Proteomes" id="UP001072034">
    <property type="component" value="Unassembled WGS sequence"/>
</dbReference>
<evidence type="ECO:0000313" key="8">
    <source>
        <dbReference type="Proteomes" id="UP001072034"/>
    </source>
</evidence>
<proteinExistence type="predicted"/>
<evidence type="ECO:0000256" key="3">
    <source>
        <dbReference type="ARBA" id="ARBA00022741"/>
    </source>
</evidence>
<accession>A0ABT4IAV5</accession>
<evidence type="ECO:0000256" key="5">
    <source>
        <dbReference type="ARBA" id="ARBA00023251"/>
    </source>
</evidence>
<evidence type="ECO:0000259" key="6">
    <source>
        <dbReference type="Pfam" id="PF00005"/>
    </source>
</evidence>
<organism evidence="7 8">
    <name type="scientific">Actinomyces israelii</name>
    <dbReference type="NCBI Taxonomy" id="1659"/>
    <lineage>
        <taxon>Bacteria</taxon>
        <taxon>Bacillati</taxon>
        <taxon>Actinomycetota</taxon>
        <taxon>Actinomycetes</taxon>
        <taxon>Actinomycetales</taxon>
        <taxon>Actinomycetaceae</taxon>
        <taxon>Actinomyces</taxon>
    </lineage>
</organism>
<dbReference type="RefSeq" id="WP_268918204.1">
    <property type="nucleotide sequence ID" value="NZ_JAPTMY010000032.1"/>
</dbReference>
<keyword evidence="3" id="KW-0547">Nucleotide-binding</keyword>
<protein>
    <submittedName>
        <fullName evidence="7">ATP-binding cassette domain-containing protein</fullName>
    </submittedName>
</protein>
<dbReference type="InterPro" id="IPR003439">
    <property type="entry name" value="ABC_transporter-like_ATP-bd"/>
</dbReference>
<keyword evidence="2" id="KW-0813">Transport</keyword>
<dbReference type="InterPro" id="IPR050763">
    <property type="entry name" value="ABC_transporter_ATP-binding"/>
</dbReference>
<dbReference type="GO" id="GO:0005524">
    <property type="term" value="F:ATP binding"/>
    <property type="evidence" value="ECO:0007669"/>
    <property type="project" value="UniProtKB-KW"/>
</dbReference>
<reference evidence="7" key="1">
    <citation type="submission" date="2022-10" db="EMBL/GenBank/DDBJ databases">
        <title>Genome sequence of Actinomyces israelii ATCC 10048.</title>
        <authorList>
            <person name="Watt R.M."/>
            <person name="Tong W.M."/>
        </authorList>
    </citation>
    <scope>NUCLEOTIDE SEQUENCE</scope>
    <source>
        <strain evidence="7">ATCC 10048</strain>
    </source>
</reference>
<keyword evidence="8" id="KW-1185">Reference proteome</keyword>
<evidence type="ECO:0000313" key="7">
    <source>
        <dbReference type="EMBL" id="MCZ0858879.1"/>
    </source>
</evidence>
<dbReference type="EMBL" id="JAPTMY010000032">
    <property type="protein sequence ID" value="MCZ0858879.1"/>
    <property type="molecule type" value="Genomic_DNA"/>
</dbReference>
<evidence type="ECO:0000256" key="4">
    <source>
        <dbReference type="ARBA" id="ARBA00022840"/>
    </source>
</evidence>
<evidence type="ECO:0000256" key="1">
    <source>
        <dbReference type="ARBA" id="ARBA00004202"/>
    </source>
</evidence>
<comment type="subcellular location">
    <subcellularLocation>
        <location evidence="1">Cell membrane</location>
        <topology evidence="1">Peripheral membrane protein</topology>
    </subcellularLocation>
</comment>
<evidence type="ECO:0000256" key="2">
    <source>
        <dbReference type="ARBA" id="ARBA00022448"/>
    </source>
</evidence>
<keyword evidence="5" id="KW-0046">Antibiotic resistance</keyword>
<feature type="domain" description="ABC transporter" evidence="6">
    <location>
        <begin position="7"/>
        <end position="73"/>
    </location>
</feature>
<keyword evidence="4 7" id="KW-0067">ATP-binding</keyword>
<name>A0ABT4IAV5_9ACTO</name>
<dbReference type="SUPFAM" id="SSF52540">
    <property type="entry name" value="P-loop containing nucleoside triphosphate hydrolases"/>
    <property type="match status" value="1"/>
</dbReference>
<comment type="caution">
    <text evidence="7">The sequence shown here is derived from an EMBL/GenBank/DDBJ whole genome shotgun (WGS) entry which is preliminary data.</text>
</comment>
<gene>
    <name evidence="7" type="ORF">OHJ16_12590</name>
</gene>
<dbReference type="Pfam" id="PF00005">
    <property type="entry name" value="ABC_tran"/>
    <property type="match status" value="1"/>
</dbReference>
<dbReference type="Gene3D" id="3.40.50.300">
    <property type="entry name" value="P-loop containing nucleotide triphosphate hydrolases"/>
    <property type="match status" value="1"/>
</dbReference>
<dbReference type="PANTHER" id="PTHR42711:SF16">
    <property type="entry name" value="ABC TRANSPORTER ATP-BINDING PROTEIN"/>
    <property type="match status" value="1"/>
</dbReference>